<evidence type="ECO:0000313" key="2">
    <source>
        <dbReference type="EMBL" id="KAG8592535.1"/>
    </source>
</evidence>
<dbReference type="AlphaFoldDB" id="A0AAV7D513"/>
<dbReference type="EMBL" id="WNYA01000001">
    <property type="protein sequence ID" value="KAG8592535.1"/>
    <property type="molecule type" value="Genomic_DNA"/>
</dbReference>
<gene>
    <name evidence="2" type="ORF">GDO81_000535</name>
</gene>
<feature type="compositionally biased region" description="Low complexity" evidence="1">
    <location>
        <begin position="68"/>
        <end position="81"/>
    </location>
</feature>
<feature type="region of interest" description="Disordered" evidence="1">
    <location>
        <begin position="68"/>
        <end position="93"/>
    </location>
</feature>
<accession>A0AAV7D513</accession>
<comment type="caution">
    <text evidence="2">The sequence shown here is derived from an EMBL/GenBank/DDBJ whole genome shotgun (WGS) entry which is preliminary data.</text>
</comment>
<name>A0AAV7D513_ENGPU</name>
<reference evidence="2" key="1">
    <citation type="thesis" date="2020" institute="ProQuest LLC" country="789 East Eisenhower Parkway, Ann Arbor, MI, USA">
        <title>Comparative Genomics and Chromosome Evolution.</title>
        <authorList>
            <person name="Mudd A.B."/>
        </authorList>
    </citation>
    <scope>NUCLEOTIDE SEQUENCE</scope>
    <source>
        <strain evidence="2">237g6f4</strain>
        <tissue evidence="2">Blood</tissue>
    </source>
</reference>
<evidence type="ECO:0000313" key="3">
    <source>
        <dbReference type="Proteomes" id="UP000824782"/>
    </source>
</evidence>
<sequence length="105" mass="11133">MLLAHPLPALCDAPERPSHHGCSAEPPLCVCGGPAPVCVTLLSRCSPHNSGISLCVWPAAPLRGFPLTLSSPPGRSSPPGTQREPGARLRPGTWRPMWIIVSDKR</sequence>
<dbReference type="Proteomes" id="UP000824782">
    <property type="component" value="Unassembled WGS sequence"/>
</dbReference>
<evidence type="ECO:0000256" key="1">
    <source>
        <dbReference type="SAM" id="MobiDB-lite"/>
    </source>
</evidence>
<proteinExistence type="predicted"/>
<protein>
    <submittedName>
        <fullName evidence="2">Uncharacterized protein</fullName>
    </submittedName>
</protein>
<organism evidence="2 3">
    <name type="scientific">Engystomops pustulosus</name>
    <name type="common">Tungara frog</name>
    <name type="synonym">Physalaemus pustulosus</name>
    <dbReference type="NCBI Taxonomy" id="76066"/>
    <lineage>
        <taxon>Eukaryota</taxon>
        <taxon>Metazoa</taxon>
        <taxon>Chordata</taxon>
        <taxon>Craniata</taxon>
        <taxon>Vertebrata</taxon>
        <taxon>Euteleostomi</taxon>
        <taxon>Amphibia</taxon>
        <taxon>Batrachia</taxon>
        <taxon>Anura</taxon>
        <taxon>Neobatrachia</taxon>
        <taxon>Hyloidea</taxon>
        <taxon>Leptodactylidae</taxon>
        <taxon>Leiuperinae</taxon>
        <taxon>Engystomops</taxon>
    </lineage>
</organism>
<keyword evidence="3" id="KW-1185">Reference proteome</keyword>